<dbReference type="CDD" id="cd18807">
    <property type="entry name" value="SF1_C_UvrD"/>
    <property type="match status" value="1"/>
</dbReference>
<evidence type="ECO:0000256" key="8">
    <source>
        <dbReference type="ARBA" id="ARBA00034617"/>
    </source>
</evidence>
<dbReference type="GO" id="GO:0003677">
    <property type="term" value="F:DNA binding"/>
    <property type="evidence" value="ECO:0007669"/>
    <property type="project" value="UniProtKB-KW"/>
</dbReference>
<evidence type="ECO:0000256" key="6">
    <source>
        <dbReference type="ARBA" id="ARBA00023125"/>
    </source>
</evidence>
<dbReference type="GO" id="GO:0043138">
    <property type="term" value="F:3'-5' DNA helicase activity"/>
    <property type="evidence" value="ECO:0007669"/>
    <property type="project" value="UniProtKB-EC"/>
</dbReference>
<dbReference type="GO" id="GO:0005829">
    <property type="term" value="C:cytosol"/>
    <property type="evidence" value="ECO:0007669"/>
    <property type="project" value="TreeGrafter"/>
</dbReference>
<dbReference type="PROSITE" id="PS51198">
    <property type="entry name" value="UVRD_HELICASE_ATP_BIND"/>
    <property type="match status" value="1"/>
</dbReference>
<dbReference type="CDD" id="cd17932">
    <property type="entry name" value="DEXQc_UvrD"/>
    <property type="match status" value="1"/>
</dbReference>
<comment type="catalytic activity">
    <reaction evidence="8">
        <text>Couples ATP hydrolysis with the unwinding of duplex DNA by translocating in the 3'-5' direction.</text>
        <dbReference type="EC" id="5.6.2.4"/>
    </reaction>
</comment>
<feature type="binding site" evidence="11">
    <location>
        <begin position="27"/>
        <end position="34"/>
    </location>
    <ligand>
        <name>ATP</name>
        <dbReference type="ChEBI" id="CHEBI:30616"/>
    </ligand>
</feature>
<dbReference type="Pfam" id="PF13361">
    <property type="entry name" value="UvrD_C"/>
    <property type="match status" value="2"/>
</dbReference>
<dbReference type="AlphaFoldDB" id="A0A0G0NFX5"/>
<evidence type="ECO:0000256" key="3">
    <source>
        <dbReference type="ARBA" id="ARBA00022801"/>
    </source>
</evidence>
<evidence type="ECO:0000256" key="2">
    <source>
        <dbReference type="ARBA" id="ARBA00022741"/>
    </source>
</evidence>
<dbReference type="PANTHER" id="PTHR11070:SF2">
    <property type="entry name" value="ATP-DEPENDENT DNA HELICASE SRS2"/>
    <property type="match status" value="1"/>
</dbReference>
<comment type="catalytic activity">
    <reaction evidence="10">
        <text>ATP + H2O = ADP + phosphate + H(+)</text>
        <dbReference type="Rhea" id="RHEA:13065"/>
        <dbReference type="ChEBI" id="CHEBI:15377"/>
        <dbReference type="ChEBI" id="CHEBI:15378"/>
        <dbReference type="ChEBI" id="CHEBI:30616"/>
        <dbReference type="ChEBI" id="CHEBI:43474"/>
        <dbReference type="ChEBI" id="CHEBI:456216"/>
        <dbReference type="EC" id="5.6.2.4"/>
    </reaction>
</comment>
<evidence type="ECO:0000256" key="10">
    <source>
        <dbReference type="ARBA" id="ARBA00048988"/>
    </source>
</evidence>
<evidence type="ECO:0000259" key="12">
    <source>
        <dbReference type="PROSITE" id="PS51198"/>
    </source>
</evidence>
<accession>A0A0G0NFX5</accession>
<dbReference type="Gene3D" id="1.10.486.10">
    <property type="entry name" value="PCRA, domain 4"/>
    <property type="match status" value="1"/>
</dbReference>
<feature type="domain" description="UvrD-like helicase C-terminal" evidence="13">
    <location>
        <begin position="290"/>
        <end position="534"/>
    </location>
</feature>
<dbReference type="Pfam" id="PF00580">
    <property type="entry name" value="UvrD-helicase"/>
    <property type="match status" value="1"/>
</dbReference>
<evidence type="ECO:0000313" key="15">
    <source>
        <dbReference type="Proteomes" id="UP000034246"/>
    </source>
</evidence>
<dbReference type="InterPro" id="IPR027417">
    <property type="entry name" value="P-loop_NTPase"/>
</dbReference>
<evidence type="ECO:0000256" key="4">
    <source>
        <dbReference type="ARBA" id="ARBA00022806"/>
    </source>
</evidence>
<dbReference type="STRING" id="1618550.UT39_C0004G0055"/>
<comment type="caution">
    <text evidence="14">The sequence shown here is derived from an EMBL/GenBank/DDBJ whole genome shotgun (WGS) entry which is preliminary data.</text>
</comment>
<keyword evidence="6" id="KW-0238">DNA-binding</keyword>
<keyword evidence="2 11" id="KW-0547">Nucleotide-binding</keyword>
<feature type="domain" description="UvrD-like helicase ATP-binding" evidence="12">
    <location>
        <begin position="6"/>
        <end position="289"/>
    </location>
</feature>
<keyword evidence="5 11" id="KW-0067">ATP-binding</keyword>
<dbReference type="GO" id="GO:0033202">
    <property type="term" value="C:DNA helicase complex"/>
    <property type="evidence" value="ECO:0007669"/>
    <property type="project" value="TreeGrafter"/>
</dbReference>
<gene>
    <name evidence="14" type="ORF">UT39_C0004G0055</name>
</gene>
<evidence type="ECO:0000256" key="7">
    <source>
        <dbReference type="ARBA" id="ARBA00023235"/>
    </source>
</evidence>
<keyword evidence="4 11" id="KW-0347">Helicase</keyword>
<proteinExistence type="inferred from homology"/>
<dbReference type="InterPro" id="IPR013986">
    <property type="entry name" value="DExx_box_DNA_helicase_dom_sf"/>
</dbReference>
<dbReference type="GO" id="GO:0005524">
    <property type="term" value="F:ATP binding"/>
    <property type="evidence" value="ECO:0007669"/>
    <property type="project" value="UniProtKB-UniRule"/>
</dbReference>
<name>A0A0G0NFX5_9BACT</name>
<dbReference type="GO" id="GO:0016887">
    <property type="term" value="F:ATP hydrolysis activity"/>
    <property type="evidence" value="ECO:0007669"/>
    <property type="project" value="RHEA"/>
</dbReference>
<dbReference type="Gene3D" id="3.40.50.300">
    <property type="entry name" value="P-loop containing nucleotide triphosphate hydrolases"/>
    <property type="match status" value="2"/>
</dbReference>
<protein>
    <recommendedName>
        <fullName evidence="9">DNA 3'-5' helicase</fullName>
        <ecNumber evidence="9">5.6.2.4</ecNumber>
    </recommendedName>
</protein>
<dbReference type="Gene3D" id="1.10.10.160">
    <property type="match status" value="1"/>
</dbReference>
<evidence type="ECO:0000256" key="11">
    <source>
        <dbReference type="PROSITE-ProRule" id="PRU00560"/>
    </source>
</evidence>
<dbReference type="PROSITE" id="PS51217">
    <property type="entry name" value="UVRD_HELICASE_CTER"/>
    <property type="match status" value="1"/>
</dbReference>
<keyword evidence="3 11" id="KW-0378">Hydrolase</keyword>
<comment type="similarity">
    <text evidence="1">Belongs to the helicase family. UvrD subfamily.</text>
</comment>
<dbReference type="PANTHER" id="PTHR11070">
    <property type="entry name" value="UVRD / RECB / PCRA DNA HELICASE FAMILY MEMBER"/>
    <property type="match status" value="1"/>
</dbReference>
<evidence type="ECO:0000313" key="14">
    <source>
        <dbReference type="EMBL" id="KKR11696.1"/>
    </source>
</evidence>
<dbReference type="SUPFAM" id="SSF52540">
    <property type="entry name" value="P-loop containing nucleoside triphosphate hydrolases"/>
    <property type="match status" value="1"/>
</dbReference>
<dbReference type="InterPro" id="IPR014016">
    <property type="entry name" value="UvrD-like_ATP-bd"/>
</dbReference>
<dbReference type="EMBL" id="LBWP01000004">
    <property type="protein sequence ID" value="KKR11696.1"/>
    <property type="molecule type" value="Genomic_DNA"/>
</dbReference>
<dbReference type="InterPro" id="IPR000212">
    <property type="entry name" value="DNA_helicase_UvrD/REP"/>
</dbReference>
<organism evidence="14 15">
    <name type="scientific">Candidatus Woesebacteria bacterium GW2011_GWA1_39_21</name>
    <dbReference type="NCBI Taxonomy" id="1618550"/>
    <lineage>
        <taxon>Bacteria</taxon>
        <taxon>Candidatus Woeseibacteriota</taxon>
    </lineage>
</organism>
<sequence length="644" mass="73874">MEKILKGLNDKQKEAVTFTGNSLLVLAGAGSGKTKVLTHRAAFIVSQKLAEPQNLLLLTFTNKAASEMKQRIGNLLITHNLQASSQPFAGTFHSFCARLLRIDGQRIGIPRNFIIYDDNDQKDVVGQIIRELDLPKEYYNAGSISSQISEAKTMMLTPLEYAEVVTGRNQDKIFQIYDLYEKELKKAGALDFDDLLLRGVKLLDSDKEMLDKWQNKLTNIFVDEWQDTNKIQYKLTKLLVGDRKNLTAVGDASQSVYSWRGADYRNITYLMRDYPTIKVVNLEQNYRSTQTILDAANSVIKRNTSHPILSLWTNKMGGDKIRLYHARNELDEADFVVQQIDKLITQGYEFKNICLLYRTNAQSRVLEEALLHNSIPYVLVGGVRFYERKEVKDVLAYLRLFANPKDRVSRKRLEKLGARRLEKFEALANELQAGSKKDKKILDQLTTLEILDAILQKVDYLSKYKIESEENLARLENIKELRSVAMEFPNLYEFLENVALIEAEQLDTGKIRRRTAEQENKNAVTLMTLHAAKGLEFNVVFIVGMEEGLFPHSRSLFDLTQLEEERRLCYVGITRTKDILYLTYAGKRLFFGQKSSNPPSRFIIDIPEELLTDVGDRLGHNLQSDNNFSFDDIDKIDNDDDLNF</sequence>
<evidence type="ECO:0000256" key="5">
    <source>
        <dbReference type="ARBA" id="ARBA00022840"/>
    </source>
</evidence>
<evidence type="ECO:0000256" key="9">
    <source>
        <dbReference type="ARBA" id="ARBA00034808"/>
    </source>
</evidence>
<keyword evidence="7" id="KW-0413">Isomerase</keyword>
<evidence type="ECO:0000256" key="1">
    <source>
        <dbReference type="ARBA" id="ARBA00009922"/>
    </source>
</evidence>
<evidence type="ECO:0000259" key="13">
    <source>
        <dbReference type="PROSITE" id="PS51217"/>
    </source>
</evidence>
<dbReference type="Proteomes" id="UP000034246">
    <property type="component" value="Unassembled WGS sequence"/>
</dbReference>
<dbReference type="GO" id="GO:0000725">
    <property type="term" value="P:recombinational repair"/>
    <property type="evidence" value="ECO:0007669"/>
    <property type="project" value="TreeGrafter"/>
</dbReference>
<dbReference type="InterPro" id="IPR014017">
    <property type="entry name" value="DNA_helicase_UvrD-like_C"/>
</dbReference>
<dbReference type="EC" id="5.6.2.4" evidence="9"/>
<dbReference type="PATRIC" id="fig|1618550.3.peg.366"/>
<reference evidence="14 15" key="1">
    <citation type="journal article" date="2015" name="Nature">
        <title>rRNA introns, odd ribosomes, and small enigmatic genomes across a large radiation of phyla.</title>
        <authorList>
            <person name="Brown C.T."/>
            <person name="Hug L.A."/>
            <person name="Thomas B.C."/>
            <person name="Sharon I."/>
            <person name="Castelle C.J."/>
            <person name="Singh A."/>
            <person name="Wilkins M.J."/>
            <person name="Williams K.H."/>
            <person name="Banfield J.F."/>
        </authorList>
    </citation>
    <scope>NUCLEOTIDE SEQUENCE [LARGE SCALE GENOMIC DNA]</scope>
</reference>